<protein>
    <recommendedName>
        <fullName evidence="8">Wax synthase domain-containing protein</fullName>
    </recommendedName>
</protein>
<dbReference type="Pfam" id="PF13813">
    <property type="entry name" value="MBOAT_2"/>
    <property type="match status" value="1"/>
</dbReference>
<evidence type="ECO:0000259" key="8">
    <source>
        <dbReference type="Pfam" id="PF13813"/>
    </source>
</evidence>
<evidence type="ECO:0000313" key="10">
    <source>
        <dbReference type="Proteomes" id="UP000799439"/>
    </source>
</evidence>
<keyword evidence="6 7" id="KW-0472">Membrane</keyword>
<feature type="transmembrane region" description="Helical" evidence="7">
    <location>
        <begin position="313"/>
        <end position="339"/>
    </location>
</feature>
<comment type="caution">
    <text evidence="9">The sequence shown here is derived from an EMBL/GenBank/DDBJ whole genome shotgun (WGS) entry which is preliminary data.</text>
</comment>
<accession>A0A9P4IWX1</accession>
<dbReference type="OrthoDB" id="2796277at2759"/>
<dbReference type="GO" id="GO:0006629">
    <property type="term" value="P:lipid metabolic process"/>
    <property type="evidence" value="ECO:0007669"/>
    <property type="project" value="InterPro"/>
</dbReference>
<organism evidence="9 10">
    <name type="scientific">Myriangium duriaei CBS 260.36</name>
    <dbReference type="NCBI Taxonomy" id="1168546"/>
    <lineage>
        <taxon>Eukaryota</taxon>
        <taxon>Fungi</taxon>
        <taxon>Dikarya</taxon>
        <taxon>Ascomycota</taxon>
        <taxon>Pezizomycotina</taxon>
        <taxon>Dothideomycetes</taxon>
        <taxon>Dothideomycetidae</taxon>
        <taxon>Myriangiales</taxon>
        <taxon>Myriangiaceae</taxon>
        <taxon>Myriangium</taxon>
    </lineage>
</organism>
<comment type="subcellular location">
    <subcellularLocation>
        <location evidence="1">Membrane</location>
        <topology evidence="1">Multi-pass membrane protein</topology>
    </subcellularLocation>
</comment>
<proteinExistence type="inferred from homology"/>
<evidence type="ECO:0000256" key="4">
    <source>
        <dbReference type="ARBA" id="ARBA00022692"/>
    </source>
</evidence>
<feature type="domain" description="Wax synthase" evidence="8">
    <location>
        <begin position="353"/>
        <end position="441"/>
    </location>
</feature>
<dbReference type="PANTHER" id="PTHR31595:SF67">
    <property type="entry name" value="WAX SYNTHASE DOMAIN-CONTAINING PROTEIN"/>
    <property type="match status" value="1"/>
</dbReference>
<keyword evidence="4 7" id="KW-0812">Transmembrane</keyword>
<evidence type="ECO:0000313" key="9">
    <source>
        <dbReference type="EMBL" id="KAF2151141.1"/>
    </source>
</evidence>
<evidence type="ECO:0000256" key="7">
    <source>
        <dbReference type="SAM" id="Phobius"/>
    </source>
</evidence>
<evidence type="ECO:0000256" key="6">
    <source>
        <dbReference type="ARBA" id="ARBA00023136"/>
    </source>
</evidence>
<feature type="transmembrane region" description="Helical" evidence="7">
    <location>
        <begin position="409"/>
        <end position="428"/>
    </location>
</feature>
<feature type="transmembrane region" description="Helical" evidence="7">
    <location>
        <begin position="36"/>
        <end position="53"/>
    </location>
</feature>
<reference evidence="9" key="1">
    <citation type="journal article" date="2020" name="Stud. Mycol.">
        <title>101 Dothideomycetes genomes: a test case for predicting lifestyles and emergence of pathogens.</title>
        <authorList>
            <person name="Haridas S."/>
            <person name="Albert R."/>
            <person name="Binder M."/>
            <person name="Bloem J."/>
            <person name="Labutti K."/>
            <person name="Salamov A."/>
            <person name="Andreopoulos B."/>
            <person name="Baker S."/>
            <person name="Barry K."/>
            <person name="Bills G."/>
            <person name="Bluhm B."/>
            <person name="Cannon C."/>
            <person name="Castanera R."/>
            <person name="Culley D."/>
            <person name="Daum C."/>
            <person name="Ezra D."/>
            <person name="Gonzalez J."/>
            <person name="Henrissat B."/>
            <person name="Kuo A."/>
            <person name="Liang C."/>
            <person name="Lipzen A."/>
            <person name="Lutzoni F."/>
            <person name="Magnuson J."/>
            <person name="Mondo S."/>
            <person name="Nolan M."/>
            <person name="Ohm R."/>
            <person name="Pangilinan J."/>
            <person name="Park H.-J."/>
            <person name="Ramirez L."/>
            <person name="Alfaro M."/>
            <person name="Sun H."/>
            <person name="Tritt A."/>
            <person name="Yoshinaga Y."/>
            <person name="Zwiers L.-H."/>
            <person name="Turgeon B."/>
            <person name="Goodwin S."/>
            <person name="Spatafora J."/>
            <person name="Crous P."/>
            <person name="Grigoriev I."/>
        </authorList>
    </citation>
    <scope>NUCLEOTIDE SEQUENCE</scope>
    <source>
        <strain evidence="9">CBS 260.36</strain>
    </source>
</reference>
<feature type="transmembrane region" description="Helical" evidence="7">
    <location>
        <begin position="440"/>
        <end position="461"/>
    </location>
</feature>
<name>A0A9P4IWX1_9PEZI</name>
<dbReference type="EMBL" id="ML996088">
    <property type="protein sequence ID" value="KAF2151141.1"/>
    <property type="molecule type" value="Genomic_DNA"/>
</dbReference>
<dbReference type="AlphaFoldDB" id="A0A9P4IWX1"/>
<keyword evidence="10" id="KW-1185">Reference proteome</keyword>
<dbReference type="GO" id="GO:0008374">
    <property type="term" value="F:O-acyltransferase activity"/>
    <property type="evidence" value="ECO:0007669"/>
    <property type="project" value="InterPro"/>
</dbReference>
<evidence type="ECO:0000256" key="3">
    <source>
        <dbReference type="ARBA" id="ARBA00022679"/>
    </source>
</evidence>
<dbReference type="GO" id="GO:0016020">
    <property type="term" value="C:membrane"/>
    <property type="evidence" value="ECO:0007669"/>
    <property type="project" value="UniProtKB-SubCell"/>
</dbReference>
<dbReference type="InterPro" id="IPR032805">
    <property type="entry name" value="Wax_synthase_dom"/>
</dbReference>
<comment type="similarity">
    <text evidence="2">Belongs to the wax synthase family.</text>
</comment>
<sequence>MGFMEETAPVSAHDAYQRLLIKYHALMSSGNYQPMLEPWAGLGVFVTIAYLLFDHRQSRILRLMRLPVWLFNLGFSLYTVIHCRGRTPSAALGVGMLSAWSTVWTLTFLVLDDGQADYLRIEKRINDSQVKDAISTGEHANGIAGGKSSARQINGEATQTNRGQDKNEVKSIASTQKQDSVYYWQPYPLVGWKERLDWVLDIFTTFRGHGWNWRVSGLPSIPPAIMHDLNSTTMDVYSEKPTKPSLFRTSSTRAAVVRHNIYIFMKDYLILDLIKTLMVHDPYFWGDIHTTRPPTYLPPILRCSHLAIRMSRILISLGILRFALEIIFSLGPIFFVGILGPKRMSVRGEAWLYPDQFGSLSAVFEKGLAGWWGAYWHQTFRKGFETPGASVVRLMGLEPKSTPARTVQLFVAFGISGCIHACGSYTLLLPTNPLGPASFFLIHAVGISVQMALVAWLHRIGVTQRVPRRIRRWSNFFFTHIFMYYTAGLLVDDFCQGGLWLFEPIPVSILRGPLGLGAAEDTWWRWGGTLVWWHKGEHWWQSGIAL</sequence>
<keyword evidence="3" id="KW-0808">Transferase</keyword>
<dbReference type="InterPro" id="IPR044851">
    <property type="entry name" value="Wax_synthase"/>
</dbReference>
<evidence type="ECO:0000256" key="5">
    <source>
        <dbReference type="ARBA" id="ARBA00022989"/>
    </source>
</evidence>
<feature type="transmembrane region" description="Helical" evidence="7">
    <location>
        <begin position="473"/>
        <end position="491"/>
    </location>
</feature>
<gene>
    <name evidence="9" type="ORF">K461DRAFT_279925</name>
</gene>
<keyword evidence="5 7" id="KW-1133">Transmembrane helix</keyword>
<evidence type="ECO:0000256" key="2">
    <source>
        <dbReference type="ARBA" id="ARBA00007282"/>
    </source>
</evidence>
<dbReference type="Proteomes" id="UP000799439">
    <property type="component" value="Unassembled WGS sequence"/>
</dbReference>
<dbReference type="PANTHER" id="PTHR31595">
    <property type="entry name" value="LONG-CHAIN-ALCOHOL O-FATTY-ACYLTRANSFERASE 3-RELATED"/>
    <property type="match status" value="1"/>
</dbReference>
<evidence type="ECO:0000256" key="1">
    <source>
        <dbReference type="ARBA" id="ARBA00004141"/>
    </source>
</evidence>